<comment type="caution">
    <text evidence="2">The sequence shown here is derived from an EMBL/GenBank/DDBJ whole genome shotgun (WGS) entry which is preliminary data.</text>
</comment>
<dbReference type="Proteomes" id="UP000295662">
    <property type="component" value="Unassembled WGS sequence"/>
</dbReference>
<sequence>MQKCNVGPTYAVCTFIMPTTPDASPLAGNLLLAVPSMRDPNFKRTVIFVAAHNQEDGAFGYVLNRPLDQRVADLLPDQDLGALGQVPVYIGGPVATDKLAFASLHWNRKKSTLRCQTHLSVADAMHELSMGHEVRGFVGYSGWTGGQIEGEIQRKSWIIAPAPKVILTLEQPTTLWSAVLDEMGPIFQLMANTPERVDLS</sequence>
<dbReference type="Pfam" id="PF02622">
    <property type="entry name" value="DUF179"/>
    <property type="match status" value="1"/>
</dbReference>
<dbReference type="PANTHER" id="PTHR30327">
    <property type="entry name" value="UNCHARACTERIZED PROTEIN YQGE"/>
    <property type="match status" value="1"/>
</dbReference>
<dbReference type="AlphaFoldDB" id="A0A4R7SS33"/>
<proteinExistence type="inferred from homology"/>
<evidence type="ECO:0000313" key="2">
    <source>
        <dbReference type="EMBL" id="TDU80997.1"/>
    </source>
</evidence>
<dbReference type="OrthoDB" id="9807486at2"/>
<name>A0A4R7SS33_9BACT</name>
<evidence type="ECO:0000313" key="3">
    <source>
        <dbReference type="Proteomes" id="UP000295662"/>
    </source>
</evidence>
<dbReference type="PANTHER" id="PTHR30327:SF1">
    <property type="entry name" value="UPF0301 PROTEIN YQGE"/>
    <property type="match status" value="1"/>
</dbReference>
<accession>A0A4R7SS33</accession>
<dbReference type="SUPFAM" id="SSF143456">
    <property type="entry name" value="VC0467-like"/>
    <property type="match status" value="1"/>
</dbReference>
<organism evidence="2 3">
    <name type="scientific">Prosthecobacter fusiformis</name>
    <dbReference type="NCBI Taxonomy" id="48464"/>
    <lineage>
        <taxon>Bacteria</taxon>
        <taxon>Pseudomonadati</taxon>
        <taxon>Verrucomicrobiota</taxon>
        <taxon>Verrucomicrobiia</taxon>
        <taxon>Verrucomicrobiales</taxon>
        <taxon>Verrucomicrobiaceae</taxon>
        <taxon>Prosthecobacter</taxon>
    </lineage>
</organism>
<dbReference type="Gene3D" id="3.40.1740.10">
    <property type="entry name" value="VC0467-like"/>
    <property type="match status" value="1"/>
</dbReference>
<reference evidence="2 3" key="1">
    <citation type="submission" date="2019-03" db="EMBL/GenBank/DDBJ databases">
        <title>Genomic Encyclopedia of Archaeal and Bacterial Type Strains, Phase II (KMG-II): from individual species to whole genera.</title>
        <authorList>
            <person name="Goeker M."/>
        </authorList>
    </citation>
    <scope>NUCLEOTIDE SEQUENCE [LARGE SCALE GENOMIC DNA]</scope>
    <source>
        <strain evidence="2 3">ATCC 25309</strain>
    </source>
</reference>
<keyword evidence="3" id="KW-1185">Reference proteome</keyword>
<protein>
    <submittedName>
        <fullName evidence="2">Putative transcriptional regulator</fullName>
    </submittedName>
</protein>
<comment type="similarity">
    <text evidence="1">Belongs to the UPF0301 (AlgH) family.</text>
</comment>
<gene>
    <name evidence="2" type="ORF">EI77_00299</name>
</gene>
<dbReference type="EMBL" id="SOCA01000001">
    <property type="protein sequence ID" value="TDU80997.1"/>
    <property type="molecule type" value="Genomic_DNA"/>
</dbReference>
<dbReference type="InterPro" id="IPR003774">
    <property type="entry name" value="AlgH-like"/>
</dbReference>
<dbReference type="GO" id="GO:0005829">
    <property type="term" value="C:cytosol"/>
    <property type="evidence" value="ECO:0007669"/>
    <property type="project" value="TreeGrafter"/>
</dbReference>
<evidence type="ECO:0000256" key="1">
    <source>
        <dbReference type="ARBA" id="ARBA00009600"/>
    </source>
</evidence>